<proteinExistence type="predicted"/>
<feature type="signal peptide" evidence="1">
    <location>
        <begin position="1"/>
        <end position="25"/>
    </location>
</feature>
<dbReference type="Pfam" id="PF12697">
    <property type="entry name" value="Abhydrolase_6"/>
    <property type="match status" value="1"/>
</dbReference>
<dbReference type="VEuPathDB" id="CryptoDB:Cvel_9476"/>
<reference evidence="3" key="1">
    <citation type="submission" date="2014-11" db="EMBL/GenBank/DDBJ databases">
        <authorList>
            <person name="Otto D Thomas"/>
            <person name="Naeem Raeece"/>
        </authorList>
    </citation>
    <scope>NUCLEOTIDE SEQUENCE</scope>
</reference>
<dbReference type="SUPFAM" id="SSF53474">
    <property type="entry name" value="alpha/beta-Hydrolases"/>
    <property type="match status" value="1"/>
</dbReference>
<feature type="domain" description="AB hydrolase-1" evidence="2">
    <location>
        <begin position="100"/>
        <end position="370"/>
    </location>
</feature>
<dbReference type="PANTHER" id="PTHR42886:SF42">
    <property type="entry name" value="ALPHA_BETA-HYDROLASES SUPERFAMILY PROTEIN"/>
    <property type="match status" value="1"/>
</dbReference>
<dbReference type="GO" id="GO:0052689">
    <property type="term" value="F:carboxylic ester hydrolase activity"/>
    <property type="evidence" value="ECO:0007669"/>
    <property type="project" value="TreeGrafter"/>
</dbReference>
<organism evidence="3">
    <name type="scientific">Chromera velia CCMP2878</name>
    <dbReference type="NCBI Taxonomy" id="1169474"/>
    <lineage>
        <taxon>Eukaryota</taxon>
        <taxon>Sar</taxon>
        <taxon>Alveolata</taxon>
        <taxon>Colpodellida</taxon>
        <taxon>Chromeraceae</taxon>
        <taxon>Chromera</taxon>
    </lineage>
</organism>
<gene>
    <name evidence="3" type="ORF">Cvel_9476</name>
</gene>
<evidence type="ECO:0000313" key="3">
    <source>
        <dbReference type="EMBL" id="CEM49558.1"/>
    </source>
</evidence>
<dbReference type="GO" id="GO:0006654">
    <property type="term" value="P:phosphatidic acid biosynthetic process"/>
    <property type="evidence" value="ECO:0007669"/>
    <property type="project" value="TreeGrafter"/>
</dbReference>
<dbReference type="InterPro" id="IPR000073">
    <property type="entry name" value="AB_hydrolase_1"/>
</dbReference>
<protein>
    <recommendedName>
        <fullName evidence="2">AB hydrolase-1 domain-containing protein</fullName>
    </recommendedName>
</protein>
<evidence type="ECO:0000256" key="1">
    <source>
        <dbReference type="SAM" id="SignalP"/>
    </source>
</evidence>
<dbReference type="Gene3D" id="3.40.50.1820">
    <property type="entry name" value="alpha/beta hydrolase"/>
    <property type="match status" value="1"/>
</dbReference>
<dbReference type="EMBL" id="CDMZ01004376">
    <property type="protein sequence ID" value="CEM49558.1"/>
    <property type="molecule type" value="Genomic_DNA"/>
</dbReference>
<sequence>MVTSLAVSFFLLCSAFFWRVGGIASGYMGGFSSLPRDIHGIVFARPSHTVRRLMSMTRGDVSTESEETGEKGLRLAHLSSGVDVSYRYKKAAGNHTNPPLVFVHGSFHGSWCWYEHWMDFFAEKEYDSYAIDLRGTSGSPSPSGASKVTVSEHVSDLRAFLHEVVEDTAQTEGAKNKSRSPGPVLLGHSFGGLYVMKVLESMEDVSSLSGVGMMCSVPPSGNGPVTLRYLFRTPILAWNIFRGFVFKTALSEKDNARSLFFDDDLPDPSLEKFMGRFKKDGQTTLDVRDLSGRLPSKESEVDKEGNRVAKFLRLSNGAASLPRLVIGAGSDAIVDEQGVRETAEFLKVSPVILPSMYHDIMLGSRWKEAAELVSSWLNAKVKPHVDMKLKIAAMNSA</sequence>
<dbReference type="PANTHER" id="PTHR42886">
    <property type="entry name" value="RE40534P-RELATED"/>
    <property type="match status" value="1"/>
</dbReference>
<dbReference type="GO" id="GO:0042171">
    <property type="term" value="F:lysophosphatidic acid acyltransferase activity"/>
    <property type="evidence" value="ECO:0007669"/>
    <property type="project" value="TreeGrafter"/>
</dbReference>
<evidence type="ECO:0000259" key="2">
    <source>
        <dbReference type="Pfam" id="PF12697"/>
    </source>
</evidence>
<keyword evidence="1" id="KW-0732">Signal</keyword>
<dbReference type="InterPro" id="IPR029058">
    <property type="entry name" value="AB_hydrolase_fold"/>
</dbReference>
<name>A0A0G4HYC8_9ALVE</name>
<accession>A0A0G4HYC8</accession>
<dbReference type="AlphaFoldDB" id="A0A0G4HYC8"/>
<feature type="chain" id="PRO_5005192513" description="AB hydrolase-1 domain-containing protein" evidence="1">
    <location>
        <begin position="26"/>
        <end position="397"/>
    </location>
</feature>
<dbReference type="GO" id="GO:0055088">
    <property type="term" value="P:lipid homeostasis"/>
    <property type="evidence" value="ECO:0007669"/>
    <property type="project" value="TreeGrafter"/>
</dbReference>